<dbReference type="Gene3D" id="1.10.1660.60">
    <property type="entry name" value="Putative excisionased domain DUF1233"/>
    <property type="match status" value="1"/>
</dbReference>
<evidence type="ECO:0000313" key="3">
    <source>
        <dbReference type="EMBL" id="TJH20591.1"/>
    </source>
</evidence>
<protein>
    <submittedName>
        <fullName evidence="1 2">Excisionase</fullName>
    </submittedName>
</protein>
<dbReference type="Pfam" id="PF06806">
    <property type="entry name" value="DUF1233"/>
    <property type="match status" value="1"/>
</dbReference>
<dbReference type="AlphaFoldDB" id="A0A085P2C0"/>
<accession>A0A085P2C0</accession>
<name>A0A085P2C0_ECOLX</name>
<comment type="caution">
    <text evidence="2">The sequence shown here is derived from an EMBL/GenBank/DDBJ whole genome shotgun (WGS) entry which is preliminary data.</text>
</comment>
<dbReference type="EMBL" id="RRNI01000014">
    <property type="protein sequence ID" value="TJH20591.1"/>
    <property type="molecule type" value="Genomic_DNA"/>
</dbReference>
<evidence type="ECO:0000313" key="5">
    <source>
        <dbReference type="Proteomes" id="UP000306700"/>
    </source>
</evidence>
<reference evidence="2 4" key="1">
    <citation type="submission" date="2016-11" db="EMBL/GenBank/DDBJ databases">
        <title>Draft genome sequences of five Shigatoxin-producing Escherichia coli isolates harboring the new recently described Subtilase cytotoxin allelic variant subAB2-3.</title>
        <authorList>
            <person name="Tasara T."/>
            <person name="Fierz L."/>
            <person name="Klumpp J."/>
            <person name="Schmidt H."/>
            <person name="Stephan R."/>
        </authorList>
    </citation>
    <scope>NUCLEOTIDE SEQUENCE [LARGE SCALE GENOMIC DNA]</scope>
    <source>
        <strain evidence="2 4">453</strain>
    </source>
</reference>
<dbReference type="Proteomes" id="UP000306700">
    <property type="component" value="Unassembled WGS sequence"/>
</dbReference>
<gene>
    <name evidence="1" type="primary">xisR</name>
    <name evidence="2" type="ORF">BMT50_19600</name>
    <name evidence="3" type="ORF">C9160_14255</name>
    <name evidence="1" type="ORF">R8G00_05590</name>
</gene>
<proteinExistence type="predicted"/>
<evidence type="ECO:0000313" key="1">
    <source>
        <dbReference type="EMBL" id="MDW9349116.1"/>
    </source>
</evidence>
<dbReference type="InterPro" id="IPR009634">
    <property type="entry name" value="Put_exci"/>
</dbReference>
<dbReference type="EMBL" id="JAWPMK010000001">
    <property type="protein sequence ID" value="MDW9349116.1"/>
    <property type="molecule type" value="Genomic_DNA"/>
</dbReference>
<dbReference type="RefSeq" id="WP_000447742.1">
    <property type="nucleotide sequence ID" value="NZ_BFOT01000078.1"/>
</dbReference>
<dbReference type="InterPro" id="IPR038146">
    <property type="entry name" value="933W_put_Xis_sf"/>
</dbReference>
<evidence type="ECO:0000313" key="2">
    <source>
        <dbReference type="EMBL" id="OKB74805.1"/>
    </source>
</evidence>
<sequence length="84" mass="9492">METIIYQITPSKWCTERTLIAATGLKSGTIARARKKSWLLGKEYRHYAAEGEPGPFSECVYNIEEIMRWIENQKQPGAKNASSG</sequence>
<evidence type="ECO:0000313" key="4">
    <source>
        <dbReference type="Proteomes" id="UP000186595"/>
    </source>
</evidence>
<dbReference type="EMBL" id="MPGR01000001">
    <property type="protein sequence ID" value="OKB74805.1"/>
    <property type="molecule type" value="Genomic_DNA"/>
</dbReference>
<reference evidence="3 5" key="2">
    <citation type="submission" date="2018-12" db="EMBL/GenBank/DDBJ databases">
        <title>Food and Water Safety Consortium.</title>
        <authorList>
            <person name="Tyson S."/>
            <person name="Peterson C.-L."/>
            <person name="Olson A."/>
            <person name="Tyler S."/>
            <person name="Cabral J."/>
            <person name="Lynch T."/>
            <person name="Knox N."/>
            <person name="Van Domselaar G."/>
            <person name="Graham M."/>
        </authorList>
    </citation>
    <scope>NUCLEOTIDE SEQUENCE [LARGE SCALE GENOMIC DNA]</scope>
    <source>
        <strain evidence="3 5">FWSEC0384</strain>
    </source>
</reference>
<organism evidence="2 4">
    <name type="scientific">Escherichia coli</name>
    <dbReference type="NCBI Taxonomy" id="562"/>
    <lineage>
        <taxon>Bacteria</taxon>
        <taxon>Pseudomonadati</taxon>
        <taxon>Pseudomonadota</taxon>
        <taxon>Gammaproteobacteria</taxon>
        <taxon>Enterobacterales</taxon>
        <taxon>Enterobacteriaceae</taxon>
        <taxon>Escherichia</taxon>
    </lineage>
</organism>
<reference evidence="1" key="3">
    <citation type="submission" date="2023-10" db="EMBL/GenBank/DDBJ databases">
        <title>Draft Genome Sequence of a Shiga toxin-producing Escherichia coli strain from deer meat showing an IS-element integration in the B-subunit of the Shiga toxin Stx2b gene.</title>
        <authorList>
            <person name="Projahn M."/>
            <person name="Borowiak M."/>
        </authorList>
    </citation>
    <scope>NUCLEOTIDE SEQUENCE</scope>
    <source>
        <strain evidence="1">BfR-EC-18960</strain>
    </source>
</reference>
<dbReference type="Proteomes" id="UP001271591">
    <property type="component" value="Unassembled WGS sequence"/>
</dbReference>
<dbReference type="Proteomes" id="UP000186595">
    <property type="component" value="Unassembled WGS sequence"/>
</dbReference>